<evidence type="ECO:0000256" key="2">
    <source>
        <dbReference type="ARBA" id="ARBA00022980"/>
    </source>
</evidence>
<dbReference type="Gene3D" id="3.40.1370.10">
    <property type="match status" value="1"/>
</dbReference>
<dbReference type="PANTHER" id="PTHR10746">
    <property type="entry name" value="50S RIBOSOMAL PROTEIN L4"/>
    <property type="match status" value="1"/>
</dbReference>
<dbReference type="GO" id="GO:0006412">
    <property type="term" value="P:translation"/>
    <property type="evidence" value="ECO:0007669"/>
    <property type="project" value="InterPro"/>
</dbReference>
<dbReference type="InterPro" id="IPR023574">
    <property type="entry name" value="Ribosomal_uL4_dom_sf"/>
</dbReference>
<dbReference type="PANTHER" id="PTHR10746:SF6">
    <property type="entry name" value="LARGE RIBOSOMAL SUBUNIT PROTEIN UL4M"/>
    <property type="match status" value="1"/>
</dbReference>
<evidence type="ECO:0000256" key="4">
    <source>
        <dbReference type="ARBA" id="ARBA00040565"/>
    </source>
</evidence>
<name>A0A5C1HA56_9APIC</name>
<dbReference type="InterPro" id="IPR013005">
    <property type="entry name" value="Ribosomal_uL4-like"/>
</dbReference>
<evidence type="ECO:0000313" key="5">
    <source>
        <dbReference type="EMBL" id="QEM01808.1"/>
    </source>
</evidence>
<dbReference type="EMBL" id="MK573207">
    <property type="protein sequence ID" value="QEM01808.1"/>
    <property type="molecule type" value="Genomic_DNA"/>
</dbReference>
<reference evidence="5" key="1">
    <citation type="journal article" date="2019" name="Genome Biol. Evol.">
        <title>Nephromyces represents a diverse and novel lineage of the Apicomplexa that has retained apicoplasts.</title>
        <authorList>
            <person name="Munoz-Gomez S.A."/>
            <person name="Durnin K."/>
            <person name="Eme L."/>
            <person name="Paight C."/>
            <person name="Lane C.E."/>
            <person name="Saffo M.B."/>
            <person name="Slamovits C.H."/>
        </authorList>
    </citation>
    <scope>NUCLEOTIDE SEQUENCE</scope>
    <source>
        <strain evidence="5">678</strain>
    </source>
</reference>
<dbReference type="GO" id="GO:0003735">
    <property type="term" value="F:structural constituent of ribosome"/>
    <property type="evidence" value="ECO:0007669"/>
    <property type="project" value="InterPro"/>
</dbReference>
<organism evidence="5">
    <name type="scientific">Nephromyces sp. ex Molgula occidentalis</name>
    <dbReference type="NCBI Taxonomy" id="2544991"/>
    <lineage>
        <taxon>Eukaryota</taxon>
        <taxon>Sar</taxon>
        <taxon>Alveolata</taxon>
        <taxon>Apicomplexa</taxon>
        <taxon>Aconoidasida</taxon>
        <taxon>Nephromycida</taxon>
        <taxon>Nephromyces</taxon>
    </lineage>
</organism>
<dbReference type="InterPro" id="IPR002136">
    <property type="entry name" value="Ribosomal_uL4"/>
</dbReference>
<dbReference type="GO" id="GO:1990904">
    <property type="term" value="C:ribonucleoprotein complex"/>
    <property type="evidence" value="ECO:0007669"/>
    <property type="project" value="UniProtKB-KW"/>
</dbReference>
<dbReference type="Pfam" id="PF00573">
    <property type="entry name" value="Ribosomal_L4"/>
    <property type="match status" value="1"/>
</dbReference>
<keyword evidence="3" id="KW-0687">Ribonucleoprotein</keyword>
<protein>
    <recommendedName>
        <fullName evidence="4">Large ribosomal subunit protein uL4m</fullName>
    </recommendedName>
</protein>
<accession>A0A5C1HA56</accession>
<proteinExistence type="inferred from homology"/>
<dbReference type="AlphaFoldDB" id="A0A5C1HA56"/>
<keyword evidence="2 5" id="KW-0689">Ribosomal protein</keyword>
<dbReference type="SUPFAM" id="SSF52166">
    <property type="entry name" value="Ribosomal protein L4"/>
    <property type="match status" value="1"/>
</dbReference>
<gene>
    <name evidence="5" type="primary">rpl4</name>
</gene>
<dbReference type="GO" id="GO:0005840">
    <property type="term" value="C:ribosome"/>
    <property type="evidence" value="ECO:0007669"/>
    <property type="project" value="UniProtKB-KW"/>
</dbReference>
<sequence>MVKVKLLKKNFLLFYPIRYFNNWIQFIKGTFIFKIKLDIKKYLYNNKKFISNIINKEIYLLKKKKASIKNRGDISYTNKKPFKQKGTGNARAGSFKSPIWRGGGVIFGPKPTLFKFKLNNKILKISKILLFFNKRNNILIIKLSNKFPFINYNLFYHIKIQLLNLGISLTSKILFINATYYNFNLFNIKIINIFKILTSDLLFNDYIIIFI</sequence>
<comment type="similarity">
    <text evidence="1">Belongs to the universal ribosomal protein uL4 family.</text>
</comment>
<evidence type="ECO:0000256" key="3">
    <source>
        <dbReference type="ARBA" id="ARBA00023274"/>
    </source>
</evidence>
<evidence type="ECO:0000256" key="1">
    <source>
        <dbReference type="ARBA" id="ARBA00010528"/>
    </source>
</evidence>